<feature type="compositionally biased region" description="Polar residues" evidence="1">
    <location>
        <begin position="24"/>
        <end position="33"/>
    </location>
</feature>
<comment type="caution">
    <text evidence="2">The sequence shown here is derived from an EMBL/GenBank/DDBJ whole genome shotgun (WGS) entry which is preliminary data.</text>
</comment>
<sequence>MPPAPPPSPDPDDPATAAPDSPSGNRTGNQTGTVPRHDPDESYRRRNEGVREFLRVFDQMRVRPTWRGGDVPLPVVWVTGQYAATSAAVQALEARCDGTPFAHLAPSTEQEEGAPAGERPAPPYAALAARLRQVTRDLAAVAPPGEAHLRFPLFAQVLWMLDLQVPEDEPDRLHDGVKRAVRQRRRQISAGTGQDRRNFWANVRAYAEGPLPAWAAATAILSAGWADQLTTLFGVCAILAGPVIGSFHVLLLSRNWAGRRRYRWFRRQPFLMPGQRRNQPHDVTTFAVRLLQFRRRAESVTLGDPGAARPTVPPRGIPPVASLPPVSAVPDDPPAPSVTGPQAWARQAEPGEDRKRLEAVQANEGIERLLVNAFLEDLRQGYERRLWKVWRRVAWARTSYPVLLAEGDGRRLVARIEEVRAITCLADPLLVVVTGPGDQRVLPPARPGGDDVPIMTGRPELTEELWEQWGKELARDRALGSHRVLRIEVEPKDAPILEKINVPVRGRRRPLLAHPILPWVTVTALVALSLVRVLATATSNCGPGIWRAGTGECVGISDGGFVFAPHLAAVLGRIDQQNRSVLASGNPYATVIYFGKLTTPGKAVAAADDALTDIHGELAGIALEQGRLIGNSGDGSKLQMRVLVANAGADFRYAQDVARQVLREIDRDPSVIGVVGLGESRQEVQAAIQILGRKAVPVISTTSTYDDLGRRGDGESFIPSFFPLAPPNSLLAAAAARWARAGIPQRGVPPARTAAVFTDTMLSDLFTKDLGAKFVRDFGKGATSIGYSNAAALEEKVTQVCARPVKPELVYYAGRTAQFGAFVDAIAKSQCHRLTVMANDDITQYVNDYSTALGRNNRVRVMYVALAAESAWANVPTEFRSDFYHQLSTLITELHMDKLPSTRLPSKEYAVQAHDAADVLIGAAQVAFSGQGGPAAAAGAPGMVDRAGVLLALEKLQEIDGDSGLIKLHGASDGRHALDRPILLVTVDPDGAQVVVRQCGRLYAQQNSTSLC</sequence>
<feature type="compositionally biased region" description="Basic and acidic residues" evidence="1">
    <location>
        <begin position="35"/>
        <end position="46"/>
    </location>
</feature>
<evidence type="ECO:0008006" key="4">
    <source>
        <dbReference type="Google" id="ProtNLM"/>
    </source>
</evidence>
<evidence type="ECO:0000256" key="1">
    <source>
        <dbReference type="SAM" id="MobiDB-lite"/>
    </source>
</evidence>
<gene>
    <name evidence="2" type="ORF">ACFQSB_11185</name>
</gene>
<protein>
    <recommendedName>
        <fullName evidence="4">ABC transporter substrate-binding protein</fullName>
    </recommendedName>
</protein>
<dbReference type="EMBL" id="JBHTCG010000006">
    <property type="protein sequence ID" value="MFC7382770.1"/>
    <property type="molecule type" value="Genomic_DNA"/>
</dbReference>
<keyword evidence="3" id="KW-1185">Reference proteome</keyword>
<proteinExistence type="predicted"/>
<dbReference type="SUPFAM" id="SSF53822">
    <property type="entry name" value="Periplasmic binding protein-like I"/>
    <property type="match status" value="1"/>
</dbReference>
<evidence type="ECO:0000313" key="2">
    <source>
        <dbReference type="EMBL" id="MFC7382770.1"/>
    </source>
</evidence>
<dbReference type="Proteomes" id="UP001596496">
    <property type="component" value="Unassembled WGS sequence"/>
</dbReference>
<dbReference type="InterPro" id="IPR028082">
    <property type="entry name" value="Peripla_BP_I"/>
</dbReference>
<name>A0ABW2P410_9ACTN</name>
<dbReference type="RefSeq" id="WP_380826092.1">
    <property type="nucleotide sequence ID" value="NZ_JBHTCG010000006.1"/>
</dbReference>
<feature type="compositionally biased region" description="Low complexity" evidence="1">
    <location>
        <begin position="318"/>
        <end position="330"/>
    </location>
</feature>
<organism evidence="2 3">
    <name type="scientific">Sphaerisporangium rhizosphaerae</name>
    <dbReference type="NCBI Taxonomy" id="2269375"/>
    <lineage>
        <taxon>Bacteria</taxon>
        <taxon>Bacillati</taxon>
        <taxon>Actinomycetota</taxon>
        <taxon>Actinomycetes</taxon>
        <taxon>Streptosporangiales</taxon>
        <taxon>Streptosporangiaceae</taxon>
        <taxon>Sphaerisporangium</taxon>
    </lineage>
</organism>
<feature type="region of interest" description="Disordered" evidence="1">
    <location>
        <begin position="1"/>
        <end position="46"/>
    </location>
</feature>
<dbReference type="Gene3D" id="3.40.50.2300">
    <property type="match status" value="2"/>
</dbReference>
<feature type="compositionally biased region" description="Low complexity" evidence="1">
    <location>
        <begin position="14"/>
        <end position="23"/>
    </location>
</feature>
<evidence type="ECO:0000313" key="3">
    <source>
        <dbReference type="Proteomes" id="UP001596496"/>
    </source>
</evidence>
<feature type="region of interest" description="Disordered" evidence="1">
    <location>
        <begin position="301"/>
        <end position="342"/>
    </location>
</feature>
<accession>A0ABW2P410</accession>
<reference evidence="3" key="1">
    <citation type="journal article" date="2019" name="Int. J. Syst. Evol. Microbiol.">
        <title>The Global Catalogue of Microorganisms (GCM) 10K type strain sequencing project: providing services to taxonomists for standard genome sequencing and annotation.</title>
        <authorList>
            <consortium name="The Broad Institute Genomics Platform"/>
            <consortium name="The Broad Institute Genome Sequencing Center for Infectious Disease"/>
            <person name="Wu L."/>
            <person name="Ma J."/>
        </authorList>
    </citation>
    <scope>NUCLEOTIDE SEQUENCE [LARGE SCALE GENOMIC DNA]</scope>
    <source>
        <strain evidence="3">CECT 7649</strain>
    </source>
</reference>